<dbReference type="CDD" id="cd06147">
    <property type="entry name" value="Rrp6p_like_exo"/>
    <property type="match status" value="1"/>
</dbReference>
<keyword evidence="7" id="KW-0539">Nucleus</keyword>
<dbReference type="InterPro" id="IPR049559">
    <property type="entry name" value="Rrp6p-like_exo"/>
</dbReference>
<dbReference type="InterPro" id="IPR002121">
    <property type="entry name" value="HRDC_dom"/>
</dbReference>
<dbReference type="Pfam" id="PF08066">
    <property type="entry name" value="PMC2NT"/>
    <property type="match status" value="1"/>
</dbReference>
<comment type="subcellular location">
    <subcellularLocation>
        <location evidence="1">Nucleus</location>
    </subcellularLocation>
</comment>
<evidence type="ECO:0000313" key="11">
    <source>
        <dbReference type="EMBL" id="KAK3376740.1"/>
    </source>
</evidence>
<dbReference type="GO" id="GO:0071051">
    <property type="term" value="P:poly(A)-dependent snoRNA 3'-end processing"/>
    <property type="evidence" value="ECO:0007669"/>
    <property type="project" value="TreeGrafter"/>
</dbReference>
<dbReference type="AlphaFoldDB" id="A0AAE0NAY7"/>
<evidence type="ECO:0000256" key="9">
    <source>
        <dbReference type="SAM" id="MobiDB-lite"/>
    </source>
</evidence>
<evidence type="ECO:0000256" key="5">
    <source>
        <dbReference type="ARBA" id="ARBA00022835"/>
    </source>
</evidence>
<feature type="region of interest" description="Disordered" evidence="9">
    <location>
        <begin position="117"/>
        <end position="136"/>
    </location>
</feature>
<comment type="similarity">
    <text evidence="8">Belongs to the exosome component 10/RRP6 family.</text>
</comment>
<sequence>MDSSQSFGAFRETVQSALVAVTRSVNGLANEDLQFQRTVDPAVANKLDDKTDRLLRLASDLLASAGKSTGQKVSTLEDVDDVDIQWKSILDVIDSLLEKADTCLDEYTGLIKRKNVPVEESGRDSKRPKSTHERLDQSLKRANILKPQNAFQKKIDNFEPGSWKPLLTKKPHAMVPFGESLSTFTNEEQNKTEYKHPYETEIRSMQYPEQVYQQQEAQEYLPVETTSAIWVDTYEGVLEMLEELKKAKEIALDLEHHDYRSYTGLLSLMQISTRDKDWIVDTLVPWRHKLEILNEVFADPGIIKVLHGAFMDIIWLQRDLGLYVVGLFDTHHACGVLGYPGKSLAFLLKKFVDFDADKRYQLADWRIRPLPEEMFYYARSDTHYLLYIFDMVRNELVGSSDLSDPEKNLVELVIQRSKDVSLQRYESPVYDSETGLGPRGWFNTLVKSPTLYDGEQFSVYKAVHKWRDDLARHNDESPFFIMTQQVLGDIARILPFDKKALWSLLDSNAKGLKVHLDGLFELIQAARASGVNGPSVMEFFRAAPGATAQNDLDSVPTKTILESDHESTNIQDLRAQHSQLWGNMAMSTVWDGSTKANESDEILEISLPYHRFVEGTCAVGSMEEIQKAASDSASSNPHQTQPEVQILEDQNFTLKGGRKRKIIDDATDSELDGQSDAGSESDSEIRSGNVSGSVKSPPQDGIRDDDLSGDGSHGNETAAAKESRAEKKARKKQARKLAKIESREQARATGKIGRRAKKAAMRAAQQAQPADAMDEDGDEQPFDYSKAAPVLQTSSKPNTGDKKEKKFDPYTKKSGDGPRGARQLNYEKSGRTATFKK</sequence>
<dbReference type="GO" id="GO:0071035">
    <property type="term" value="P:nuclear polyadenylation-dependent rRNA catabolic process"/>
    <property type="evidence" value="ECO:0007669"/>
    <property type="project" value="TreeGrafter"/>
</dbReference>
<feature type="region of interest" description="Disordered" evidence="9">
    <location>
        <begin position="628"/>
        <end position="837"/>
    </location>
</feature>
<dbReference type="InterPro" id="IPR036397">
    <property type="entry name" value="RNaseH_sf"/>
</dbReference>
<feature type="compositionally biased region" description="Polar residues" evidence="9">
    <location>
        <begin position="676"/>
        <end position="696"/>
    </location>
</feature>
<dbReference type="FunFam" id="3.30.420.10:FF:000059">
    <property type="entry name" value="Exosome complex exonuclease Rrp6"/>
    <property type="match status" value="1"/>
</dbReference>
<dbReference type="PANTHER" id="PTHR12124:SF47">
    <property type="entry name" value="EXOSOME COMPONENT 10"/>
    <property type="match status" value="1"/>
</dbReference>
<evidence type="ECO:0000256" key="4">
    <source>
        <dbReference type="ARBA" id="ARBA00022801"/>
    </source>
</evidence>
<dbReference type="InterPro" id="IPR010997">
    <property type="entry name" value="HRDC-like_sf"/>
</dbReference>
<keyword evidence="3" id="KW-0540">Nuclease</keyword>
<dbReference type="GO" id="GO:0071039">
    <property type="term" value="P:nuclear polyadenylation-dependent CUT catabolic process"/>
    <property type="evidence" value="ECO:0007669"/>
    <property type="project" value="TreeGrafter"/>
</dbReference>
<gene>
    <name evidence="11" type="ORF">B0T24DRAFT_524680</name>
</gene>
<proteinExistence type="inferred from homology"/>
<keyword evidence="4" id="KW-0378">Hydrolase</keyword>
<dbReference type="GO" id="GO:0000176">
    <property type="term" value="C:nuclear exosome (RNase complex)"/>
    <property type="evidence" value="ECO:0007669"/>
    <property type="project" value="InterPro"/>
</dbReference>
<keyword evidence="6" id="KW-0269">Exonuclease</keyword>
<feature type="compositionally biased region" description="Acidic residues" evidence="9">
    <location>
        <begin position="772"/>
        <end position="781"/>
    </location>
</feature>
<dbReference type="GO" id="GO:0000166">
    <property type="term" value="F:nucleotide binding"/>
    <property type="evidence" value="ECO:0007669"/>
    <property type="project" value="InterPro"/>
</dbReference>
<dbReference type="GO" id="GO:0005730">
    <property type="term" value="C:nucleolus"/>
    <property type="evidence" value="ECO:0007669"/>
    <property type="project" value="TreeGrafter"/>
</dbReference>
<dbReference type="SMART" id="SM00474">
    <property type="entry name" value="35EXOc"/>
    <property type="match status" value="1"/>
</dbReference>
<accession>A0AAE0NAY7</accession>
<dbReference type="SUPFAM" id="SSF53098">
    <property type="entry name" value="Ribonuclease H-like"/>
    <property type="match status" value="1"/>
</dbReference>
<evidence type="ECO:0000256" key="1">
    <source>
        <dbReference type="ARBA" id="ARBA00004123"/>
    </source>
</evidence>
<comment type="caution">
    <text evidence="11">The sequence shown here is derived from an EMBL/GenBank/DDBJ whole genome shotgun (WGS) entry which is preliminary data.</text>
</comment>
<dbReference type="Pfam" id="PF01612">
    <property type="entry name" value="DNA_pol_A_exo1"/>
    <property type="match status" value="1"/>
</dbReference>
<dbReference type="PROSITE" id="PS50967">
    <property type="entry name" value="HRDC"/>
    <property type="match status" value="1"/>
</dbReference>
<dbReference type="GO" id="GO:0071044">
    <property type="term" value="P:histone mRNA catabolic process"/>
    <property type="evidence" value="ECO:0007669"/>
    <property type="project" value="TreeGrafter"/>
</dbReference>
<feature type="compositionally biased region" description="Low complexity" evidence="9">
    <location>
        <begin position="761"/>
        <end position="771"/>
    </location>
</feature>
<reference evidence="11" key="2">
    <citation type="submission" date="2023-06" db="EMBL/GenBank/DDBJ databases">
        <authorList>
            <consortium name="Lawrence Berkeley National Laboratory"/>
            <person name="Haridas S."/>
            <person name="Hensen N."/>
            <person name="Bonometti L."/>
            <person name="Westerberg I."/>
            <person name="Brannstrom I.O."/>
            <person name="Guillou S."/>
            <person name="Cros-Aarteil S."/>
            <person name="Calhoun S."/>
            <person name="Kuo A."/>
            <person name="Mondo S."/>
            <person name="Pangilinan J."/>
            <person name="Riley R."/>
            <person name="Labutti K."/>
            <person name="Andreopoulos B."/>
            <person name="Lipzen A."/>
            <person name="Chen C."/>
            <person name="Yanf M."/>
            <person name="Daum C."/>
            <person name="Ng V."/>
            <person name="Clum A."/>
            <person name="Steindorff A."/>
            <person name="Ohm R."/>
            <person name="Martin F."/>
            <person name="Silar P."/>
            <person name="Natvig D."/>
            <person name="Lalanne C."/>
            <person name="Gautier V."/>
            <person name="Ament-Velasquez S.L."/>
            <person name="Kruys A."/>
            <person name="Hutchinson M.I."/>
            <person name="Powell A.J."/>
            <person name="Barry K."/>
            <person name="Miller A.N."/>
            <person name="Grigoriev I.V."/>
            <person name="Debuchy R."/>
            <person name="Gladieux P."/>
            <person name="Thoren M.H."/>
            <person name="Johannesson H."/>
        </authorList>
    </citation>
    <scope>NUCLEOTIDE SEQUENCE</scope>
    <source>
        <strain evidence="11">CBS 958.72</strain>
    </source>
</reference>
<evidence type="ECO:0000259" key="10">
    <source>
        <dbReference type="PROSITE" id="PS50967"/>
    </source>
</evidence>
<dbReference type="EMBL" id="JAULSN010000003">
    <property type="protein sequence ID" value="KAK3376740.1"/>
    <property type="molecule type" value="Genomic_DNA"/>
</dbReference>
<reference evidence="11" key="1">
    <citation type="journal article" date="2023" name="Mol. Phylogenet. Evol.">
        <title>Genome-scale phylogeny and comparative genomics of the fungal order Sordariales.</title>
        <authorList>
            <person name="Hensen N."/>
            <person name="Bonometti L."/>
            <person name="Westerberg I."/>
            <person name="Brannstrom I.O."/>
            <person name="Guillou S."/>
            <person name="Cros-Aarteil S."/>
            <person name="Calhoun S."/>
            <person name="Haridas S."/>
            <person name="Kuo A."/>
            <person name="Mondo S."/>
            <person name="Pangilinan J."/>
            <person name="Riley R."/>
            <person name="LaButti K."/>
            <person name="Andreopoulos B."/>
            <person name="Lipzen A."/>
            <person name="Chen C."/>
            <person name="Yan M."/>
            <person name="Daum C."/>
            <person name="Ng V."/>
            <person name="Clum A."/>
            <person name="Steindorff A."/>
            <person name="Ohm R.A."/>
            <person name="Martin F."/>
            <person name="Silar P."/>
            <person name="Natvig D.O."/>
            <person name="Lalanne C."/>
            <person name="Gautier V."/>
            <person name="Ament-Velasquez S.L."/>
            <person name="Kruys A."/>
            <person name="Hutchinson M.I."/>
            <person name="Powell A.J."/>
            <person name="Barry K."/>
            <person name="Miller A.N."/>
            <person name="Grigoriev I.V."/>
            <person name="Debuchy R."/>
            <person name="Gladieux P."/>
            <person name="Hiltunen Thoren M."/>
            <person name="Johannesson H."/>
        </authorList>
    </citation>
    <scope>NUCLEOTIDE SEQUENCE</scope>
    <source>
        <strain evidence="11">CBS 958.72</strain>
    </source>
</reference>
<keyword evidence="12" id="KW-1185">Reference proteome</keyword>
<protein>
    <submittedName>
        <fullName evidence="11">Ribonuclease H-like domain-containing protein</fullName>
    </submittedName>
</protein>
<feature type="domain" description="HRDC" evidence="10">
    <location>
        <begin position="453"/>
        <end position="533"/>
    </location>
</feature>
<evidence type="ECO:0000256" key="8">
    <source>
        <dbReference type="ARBA" id="ARBA00043957"/>
    </source>
</evidence>
<evidence type="ECO:0000256" key="6">
    <source>
        <dbReference type="ARBA" id="ARBA00022839"/>
    </source>
</evidence>
<feature type="compositionally biased region" description="Basic residues" evidence="9">
    <location>
        <begin position="727"/>
        <end position="737"/>
    </location>
</feature>
<dbReference type="GO" id="GO:0000175">
    <property type="term" value="F:3'-5'-RNA exonuclease activity"/>
    <property type="evidence" value="ECO:0007669"/>
    <property type="project" value="InterPro"/>
</dbReference>
<evidence type="ECO:0000256" key="7">
    <source>
        <dbReference type="ARBA" id="ARBA00023242"/>
    </source>
</evidence>
<feature type="compositionally biased region" description="Basic and acidic residues" evidence="9">
    <location>
        <begin position="799"/>
        <end position="816"/>
    </location>
</feature>
<keyword evidence="2" id="KW-0698">rRNA processing</keyword>
<evidence type="ECO:0000256" key="2">
    <source>
        <dbReference type="ARBA" id="ARBA00022552"/>
    </source>
</evidence>
<dbReference type="GO" id="GO:0071040">
    <property type="term" value="P:nuclear polyadenylation-dependent antisense transcript catabolic process"/>
    <property type="evidence" value="ECO:0007669"/>
    <property type="project" value="TreeGrafter"/>
</dbReference>
<dbReference type="GO" id="GO:0071038">
    <property type="term" value="P:TRAMP-dependent tRNA surveillance pathway"/>
    <property type="evidence" value="ECO:0007669"/>
    <property type="project" value="TreeGrafter"/>
</dbReference>
<dbReference type="InterPro" id="IPR045092">
    <property type="entry name" value="Rrp6-like"/>
</dbReference>
<dbReference type="InterPro" id="IPR002562">
    <property type="entry name" value="3'-5'_exonuclease_dom"/>
</dbReference>
<name>A0AAE0NAY7_9PEZI</name>
<dbReference type="InterPro" id="IPR012337">
    <property type="entry name" value="RNaseH-like_sf"/>
</dbReference>
<dbReference type="Proteomes" id="UP001287356">
    <property type="component" value="Unassembled WGS sequence"/>
</dbReference>
<organism evidence="11 12">
    <name type="scientific">Lasiosphaeria ovina</name>
    <dbReference type="NCBI Taxonomy" id="92902"/>
    <lineage>
        <taxon>Eukaryota</taxon>
        <taxon>Fungi</taxon>
        <taxon>Dikarya</taxon>
        <taxon>Ascomycota</taxon>
        <taxon>Pezizomycotina</taxon>
        <taxon>Sordariomycetes</taxon>
        <taxon>Sordariomycetidae</taxon>
        <taxon>Sordariales</taxon>
        <taxon>Lasiosphaeriaceae</taxon>
        <taxon>Lasiosphaeria</taxon>
    </lineage>
</organism>
<dbReference type="SUPFAM" id="SSF47819">
    <property type="entry name" value="HRDC-like"/>
    <property type="match status" value="1"/>
</dbReference>
<evidence type="ECO:0000313" key="12">
    <source>
        <dbReference type="Proteomes" id="UP001287356"/>
    </source>
</evidence>
<dbReference type="InterPro" id="IPR044876">
    <property type="entry name" value="HRDC_dom_sf"/>
</dbReference>
<dbReference type="InterPro" id="IPR012588">
    <property type="entry name" value="Exosome-assoc_fac_Rrp6_N"/>
</dbReference>
<dbReference type="Gene3D" id="1.10.150.80">
    <property type="entry name" value="HRDC domain"/>
    <property type="match status" value="1"/>
</dbReference>
<dbReference type="GO" id="GO:0071036">
    <property type="term" value="P:nuclear polyadenylation-dependent snoRNA catabolic process"/>
    <property type="evidence" value="ECO:0007669"/>
    <property type="project" value="TreeGrafter"/>
</dbReference>
<dbReference type="Pfam" id="PF00570">
    <property type="entry name" value="HRDC"/>
    <property type="match status" value="1"/>
</dbReference>
<keyword evidence="5" id="KW-0271">Exosome</keyword>
<dbReference type="GO" id="GO:0003727">
    <property type="term" value="F:single-stranded RNA binding"/>
    <property type="evidence" value="ECO:0007669"/>
    <property type="project" value="TreeGrafter"/>
</dbReference>
<dbReference type="GO" id="GO:0071037">
    <property type="term" value="P:nuclear polyadenylation-dependent snRNA catabolic process"/>
    <property type="evidence" value="ECO:0007669"/>
    <property type="project" value="TreeGrafter"/>
</dbReference>
<dbReference type="PANTHER" id="PTHR12124">
    <property type="entry name" value="POLYMYOSITIS/SCLERODERMA AUTOANTIGEN-RELATED"/>
    <property type="match status" value="1"/>
</dbReference>
<feature type="compositionally biased region" description="Polar residues" evidence="9">
    <location>
        <begin position="629"/>
        <end position="653"/>
    </location>
</feature>
<dbReference type="GO" id="GO:0000467">
    <property type="term" value="P:exonucleolytic trimming to generate mature 3'-end of 5.8S rRNA from tricistronic rRNA transcript (SSU-rRNA, 5.8S rRNA, LSU-rRNA)"/>
    <property type="evidence" value="ECO:0007669"/>
    <property type="project" value="InterPro"/>
</dbReference>
<evidence type="ECO:0000256" key="3">
    <source>
        <dbReference type="ARBA" id="ARBA00022722"/>
    </source>
</evidence>
<dbReference type="Gene3D" id="3.30.420.10">
    <property type="entry name" value="Ribonuclease H-like superfamily/Ribonuclease H"/>
    <property type="match status" value="1"/>
</dbReference>